<sequence length="275" mass="29472">MNGRCVNRRRLLTAIGTAAGVGLAGCLGGSVDGPFPDADWREGDGLDVETLATSHVESAVEAGGATLFSTAETTYDGEGDPSPWLPSQEYESSYDLENGRSYLRQELTGSGEPDVIERYVVDGEALVRERTGGEVRYGRQAVERTTGDFEEALRSEALVGIRVPQGDDDSGETTYAGLGNWDPNADGEGEIDGRPTARFVSESFDGDRDVPEAVETASATVHVFESGFVPRIEQSWEGPHDDGTATVAVDVEYRDRGATVAEPEWAEEARVETEG</sequence>
<dbReference type="PROSITE" id="PS51257">
    <property type="entry name" value="PROKAR_LIPOPROTEIN"/>
    <property type="match status" value="1"/>
</dbReference>
<keyword evidence="2" id="KW-1185">Reference proteome</keyword>
<gene>
    <name evidence="1" type="ORF">SAMN04488066_1078</name>
</gene>
<dbReference type="AlphaFoldDB" id="A0A1I3AQC6"/>
<dbReference type="Proteomes" id="UP000323537">
    <property type="component" value="Unassembled WGS sequence"/>
</dbReference>
<dbReference type="InterPro" id="IPR055959">
    <property type="entry name" value="DUF7537"/>
</dbReference>
<name>A0A1I3AQC6_9EURY</name>
<proteinExistence type="predicted"/>
<accession>A0A1I3AQC6</accession>
<protein>
    <submittedName>
        <fullName evidence="1">Uncharacterized protein</fullName>
    </submittedName>
</protein>
<evidence type="ECO:0000313" key="1">
    <source>
        <dbReference type="EMBL" id="SFH52255.1"/>
    </source>
</evidence>
<organism evidence="1 2">
    <name type="scientific">Halorubrum aquaticum</name>
    <dbReference type="NCBI Taxonomy" id="387340"/>
    <lineage>
        <taxon>Archaea</taxon>
        <taxon>Methanobacteriati</taxon>
        <taxon>Methanobacteriota</taxon>
        <taxon>Stenosarchaea group</taxon>
        <taxon>Halobacteria</taxon>
        <taxon>Halobacteriales</taxon>
        <taxon>Haloferacaceae</taxon>
        <taxon>Halorubrum</taxon>
    </lineage>
</organism>
<dbReference type="EMBL" id="FOPZ01000007">
    <property type="protein sequence ID" value="SFH52255.1"/>
    <property type="molecule type" value="Genomic_DNA"/>
</dbReference>
<dbReference type="Pfam" id="PF24381">
    <property type="entry name" value="DUF7537"/>
    <property type="match status" value="1"/>
</dbReference>
<reference evidence="1 2" key="1">
    <citation type="submission" date="2016-10" db="EMBL/GenBank/DDBJ databases">
        <authorList>
            <person name="Varghese N."/>
            <person name="Submissions S."/>
        </authorList>
    </citation>
    <scope>NUCLEOTIDE SEQUENCE [LARGE SCALE GENOMIC DNA]</scope>
    <source>
        <strain evidence="1 2">CGMCC 1.6377</strain>
    </source>
</reference>
<evidence type="ECO:0000313" key="2">
    <source>
        <dbReference type="Proteomes" id="UP000323537"/>
    </source>
</evidence>